<protein>
    <submittedName>
        <fullName evidence="2">Hydantoinase B/oxoprolinase family protein</fullName>
    </submittedName>
</protein>
<dbReference type="GO" id="GO:0006749">
    <property type="term" value="P:glutathione metabolic process"/>
    <property type="evidence" value="ECO:0007669"/>
    <property type="project" value="TreeGrafter"/>
</dbReference>
<keyword evidence="3" id="KW-1185">Reference proteome</keyword>
<sequence length="755" mass="81938">MTKPDPKAWSGKVHSYRPAADWKARVDDRLELHEDVAEVLDPTDYEVIRQKLWTINLAHGDTITRISGSPVLATLDFNMSILTEDADVVMNAPYIQFLNAGAPLGIRYIMENYSTAPGIDEGDIFCCNDPWIAACHQMDVLFAAPIFCEGKLFGWAANAGHQYDLGGIVPGGWPQNAEDVYSDPVVLPPFKLVEKGVMRRDLEALYLRQSRLPDMVALDLRAQLAGVRFAREQIVQLCGRFGAATVKAAMRQMVDQAQESFRKKLLSIPDGTWTETRYIDEPMPFSRTTQRTQLSVTKKGDRLTISNAGTDAQTPGTNGIPFVTWAGSITGIISVSMLYEQLFAYGGCERQIDYEATPGTLTCVDYPAAVSGGILHAVTMMNAMQAVLSRMMAASEELKGDIVAPCAEFMLPVLIGFNDRGEYFGQAILDGFACGSGARSFGDGVDTGGPNFSPLSMILNTEQLEQWYPILCLYRRSDPDSGGAGKWRGGNGLRLGITPYRAQSMDIVTNTGGQGATSQNGQGLLGGLPSPASHYVIRKGTELATLMAGKRLPQTAFDIAAEETLWLGPKSNGTPLSKGDIFEFRVGGGGGYGDPLDRDPQLVARDIELGAISPDAARNVYGFDPEDSNARSRLRESRGKWRKLETSDETRVLATGEPDLAIHEYVVATDRNGERVLACAKCGERLAGFSGSYKDGALVTEVAITTIPSAPDPARYIDDEMVLRLFACPGCLTQVSADIARAGEPVFEEMRLAAT</sequence>
<dbReference type="PANTHER" id="PTHR11365">
    <property type="entry name" value="5-OXOPROLINASE RELATED"/>
    <property type="match status" value="1"/>
</dbReference>
<dbReference type="Proteomes" id="UP001142648">
    <property type="component" value="Unassembled WGS sequence"/>
</dbReference>
<dbReference type="GO" id="GO:0005829">
    <property type="term" value="C:cytosol"/>
    <property type="evidence" value="ECO:0007669"/>
    <property type="project" value="TreeGrafter"/>
</dbReference>
<evidence type="ECO:0000259" key="1">
    <source>
        <dbReference type="Pfam" id="PF02538"/>
    </source>
</evidence>
<dbReference type="AlphaFoldDB" id="A0A9X3A857"/>
<reference evidence="2" key="1">
    <citation type="submission" date="2022-09" db="EMBL/GenBank/DDBJ databases">
        <title>The genome sequence of Tsuneonella sp. YG55.</title>
        <authorList>
            <person name="Liu Y."/>
        </authorList>
    </citation>
    <scope>NUCLEOTIDE SEQUENCE</scope>
    <source>
        <strain evidence="2">YG55</strain>
    </source>
</reference>
<proteinExistence type="predicted"/>
<dbReference type="InterPro" id="IPR045079">
    <property type="entry name" value="Oxoprolinase-like"/>
</dbReference>
<dbReference type="PANTHER" id="PTHR11365:SF23">
    <property type="entry name" value="HYPOTHETICAL 5-OXOPROLINASE (EUROFUNG)-RELATED"/>
    <property type="match status" value="1"/>
</dbReference>
<name>A0A9X3A857_9SPHN</name>
<gene>
    <name evidence="2" type="ORF">N0B51_00850</name>
</gene>
<evidence type="ECO:0000313" key="2">
    <source>
        <dbReference type="EMBL" id="MCT2557520.1"/>
    </source>
</evidence>
<dbReference type="GO" id="GO:0017168">
    <property type="term" value="F:5-oxoprolinase (ATP-hydrolyzing) activity"/>
    <property type="evidence" value="ECO:0007669"/>
    <property type="project" value="TreeGrafter"/>
</dbReference>
<dbReference type="EMBL" id="JAOAMV010000001">
    <property type="protein sequence ID" value="MCT2557520.1"/>
    <property type="molecule type" value="Genomic_DNA"/>
</dbReference>
<organism evidence="2 3">
    <name type="scientific">Tsuneonella litorea</name>
    <dbReference type="NCBI Taxonomy" id="2976475"/>
    <lineage>
        <taxon>Bacteria</taxon>
        <taxon>Pseudomonadati</taxon>
        <taxon>Pseudomonadota</taxon>
        <taxon>Alphaproteobacteria</taxon>
        <taxon>Sphingomonadales</taxon>
        <taxon>Erythrobacteraceae</taxon>
        <taxon>Tsuneonella</taxon>
    </lineage>
</organism>
<dbReference type="Pfam" id="PF02538">
    <property type="entry name" value="Hydantoinase_B"/>
    <property type="match status" value="1"/>
</dbReference>
<comment type="caution">
    <text evidence="2">The sequence shown here is derived from an EMBL/GenBank/DDBJ whole genome shotgun (WGS) entry which is preliminary data.</text>
</comment>
<accession>A0A9X3A857</accession>
<evidence type="ECO:0000313" key="3">
    <source>
        <dbReference type="Proteomes" id="UP001142648"/>
    </source>
</evidence>
<feature type="domain" description="Hydantoinase B/oxoprolinase" evidence="1">
    <location>
        <begin position="41"/>
        <end position="595"/>
    </location>
</feature>
<dbReference type="InterPro" id="IPR003692">
    <property type="entry name" value="Hydantoinase_B"/>
</dbReference>
<dbReference type="RefSeq" id="WP_259960299.1">
    <property type="nucleotide sequence ID" value="NZ_JAOAMV010000001.1"/>
</dbReference>